<gene>
    <name evidence="2" type="ORF">Celaphus_00004827</name>
</gene>
<dbReference type="SUPFAM" id="SSF109640">
    <property type="entry name" value="KRAB domain (Kruppel-associated box)"/>
    <property type="match status" value="1"/>
</dbReference>
<dbReference type="SMART" id="SM00349">
    <property type="entry name" value="KRAB"/>
    <property type="match status" value="1"/>
</dbReference>
<dbReference type="Proteomes" id="UP000242450">
    <property type="component" value="Chromosome 4"/>
</dbReference>
<proteinExistence type="predicted"/>
<dbReference type="CDD" id="cd07765">
    <property type="entry name" value="KRAB_A-box"/>
    <property type="match status" value="1"/>
</dbReference>
<protein>
    <recommendedName>
        <fullName evidence="1">KRAB domain-containing protein</fullName>
    </recommendedName>
</protein>
<dbReference type="PANTHER" id="PTHR23232">
    <property type="entry name" value="KRAB DOMAIN C2H2 ZINC FINGER"/>
    <property type="match status" value="1"/>
</dbReference>
<reference evidence="2 3" key="1">
    <citation type="journal article" date="2018" name="Mol. Genet. Genomics">
        <title>The red deer Cervus elaphus genome CerEla1.0: sequencing, annotating, genes, and chromosomes.</title>
        <authorList>
            <person name="Bana N.A."/>
            <person name="Nyiri A."/>
            <person name="Nagy J."/>
            <person name="Frank K."/>
            <person name="Nagy T."/>
            <person name="Steger V."/>
            <person name="Schiller M."/>
            <person name="Lakatos P."/>
            <person name="Sugar L."/>
            <person name="Horn P."/>
            <person name="Barta E."/>
            <person name="Orosz L."/>
        </authorList>
    </citation>
    <scope>NUCLEOTIDE SEQUENCE [LARGE SCALE GENOMIC DNA]</scope>
    <source>
        <strain evidence="2">Hungarian</strain>
    </source>
</reference>
<dbReference type="InterPro" id="IPR001909">
    <property type="entry name" value="KRAB"/>
</dbReference>
<dbReference type="InterPro" id="IPR036051">
    <property type="entry name" value="KRAB_dom_sf"/>
</dbReference>
<dbReference type="Pfam" id="PF01352">
    <property type="entry name" value="KRAB"/>
    <property type="match status" value="1"/>
</dbReference>
<dbReference type="EMBL" id="MKHE01000004">
    <property type="protein sequence ID" value="OWK15648.1"/>
    <property type="molecule type" value="Genomic_DNA"/>
</dbReference>
<dbReference type="AlphaFoldDB" id="A0A212DBP7"/>
<dbReference type="GO" id="GO:0006355">
    <property type="term" value="P:regulation of DNA-templated transcription"/>
    <property type="evidence" value="ECO:0007669"/>
    <property type="project" value="InterPro"/>
</dbReference>
<evidence type="ECO:0000313" key="2">
    <source>
        <dbReference type="EMBL" id="OWK15648.1"/>
    </source>
</evidence>
<dbReference type="OrthoDB" id="9828393at2759"/>
<organism evidence="2 3">
    <name type="scientific">Cervus elaphus hippelaphus</name>
    <name type="common">European red deer</name>
    <dbReference type="NCBI Taxonomy" id="46360"/>
    <lineage>
        <taxon>Eukaryota</taxon>
        <taxon>Metazoa</taxon>
        <taxon>Chordata</taxon>
        <taxon>Craniata</taxon>
        <taxon>Vertebrata</taxon>
        <taxon>Euteleostomi</taxon>
        <taxon>Mammalia</taxon>
        <taxon>Eutheria</taxon>
        <taxon>Laurasiatheria</taxon>
        <taxon>Artiodactyla</taxon>
        <taxon>Ruminantia</taxon>
        <taxon>Pecora</taxon>
        <taxon>Cervidae</taxon>
        <taxon>Cervinae</taxon>
        <taxon>Cervus</taxon>
    </lineage>
</organism>
<dbReference type="PANTHER" id="PTHR23232:SF158">
    <property type="entry name" value="KRAB DOMAIN-CONTAINING PROTEIN 5"/>
    <property type="match status" value="1"/>
</dbReference>
<dbReference type="Gene3D" id="6.10.140.140">
    <property type="match status" value="1"/>
</dbReference>
<dbReference type="InterPro" id="IPR050169">
    <property type="entry name" value="Krueppel_C2H2_ZnF"/>
</dbReference>
<comment type="caution">
    <text evidence="2">The sequence shown here is derived from an EMBL/GenBank/DDBJ whole genome shotgun (WGS) entry which is preliminary data.</text>
</comment>
<evidence type="ECO:0000259" key="1">
    <source>
        <dbReference type="PROSITE" id="PS50805"/>
    </source>
</evidence>
<dbReference type="PROSITE" id="PS50805">
    <property type="entry name" value="KRAB"/>
    <property type="match status" value="1"/>
</dbReference>
<name>A0A212DBP7_CEREH</name>
<keyword evidence="3" id="KW-1185">Reference proteome</keyword>
<accession>A0A212DBP7</accession>
<feature type="non-terminal residue" evidence="2">
    <location>
        <position position="66"/>
    </location>
</feature>
<feature type="domain" description="KRAB" evidence="1">
    <location>
        <begin position="27"/>
        <end position="66"/>
    </location>
</feature>
<evidence type="ECO:0000313" key="3">
    <source>
        <dbReference type="Proteomes" id="UP000242450"/>
    </source>
</evidence>
<sequence length="66" mass="7429">MDQGLECDLKGIVGSAEVPPAAVYGSLTFTDVDIEFSQEEWECLDPAQRTLYRDVMLETYRNLLSV</sequence>